<evidence type="ECO:0000256" key="10">
    <source>
        <dbReference type="SAM" id="Phobius"/>
    </source>
</evidence>
<dbReference type="GO" id="GO:0042802">
    <property type="term" value="F:identical protein binding"/>
    <property type="evidence" value="ECO:0007669"/>
    <property type="project" value="UniProtKB-ARBA"/>
</dbReference>
<feature type="transmembrane region" description="Helical" evidence="10">
    <location>
        <begin position="497"/>
        <end position="520"/>
    </location>
</feature>
<dbReference type="PANTHER" id="PTHR32309:SF13">
    <property type="entry name" value="FERRIC ENTEROBACTIN TRANSPORT PROTEIN FEPE"/>
    <property type="match status" value="1"/>
</dbReference>
<evidence type="ECO:0000256" key="3">
    <source>
        <dbReference type="ARBA" id="ARBA00011903"/>
    </source>
</evidence>
<dbReference type="NCBIfam" id="TIGR01007">
    <property type="entry name" value="eps_fam"/>
    <property type="match status" value="1"/>
</dbReference>
<dbReference type="InterPro" id="IPR027417">
    <property type="entry name" value="P-loop_NTPase"/>
</dbReference>
<dbReference type="GO" id="GO:0005886">
    <property type="term" value="C:plasma membrane"/>
    <property type="evidence" value="ECO:0007669"/>
    <property type="project" value="TreeGrafter"/>
</dbReference>
<dbReference type="Proteomes" id="UP000298517">
    <property type="component" value="Unassembled WGS sequence"/>
</dbReference>
<evidence type="ECO:0000313" key="14">
    <source>
        <dbReference type="Proteomes" id="UP000298517"/>
    </source>
</evidence>
<comment type="catalytic activity">
    <reaction evidence="9">
        <text>L-tyrosyl-[protein] + ATP = O-phospho-L-tyrosyl-[protein] + ADP + H(+)</text>
        <dbReference type="Rhea" id="RHEA:10596"/>
        <dbReference type="Rhea" id="RHEA-COMP:10136"/>
        <dbReference type="Rhea" id="RHEA-COMP:20101"/>
        <dbReference type="ChEBI" id="CHEBI:15378"/>
        <dbReference type="ChEBI" id="CHEBI:30616"/>
        <dbReference type="ChEBI" id="CHEBI:46858"/>
        <dbReference type="ChEBI" id="CHEBI:61978"/>
        <dbReference type="ChEBI" id="CHEBI:456216"/>
        <dbReference type="EC" id="2.7.10.2"/>
    </reaction>
</comment>
<dbReference type="SUPFAM" id="SSF52540">
    <property type="entry name" value="P-loop containing nucleoside triphosphate hydrolases"/>
    <property type="match status" value="1"/>
</dbReference>
<gene>
    <name evidence="13" type="ORF">E2488_03975</name>
</gene>
<dbReference type="GO" id="GO:0004715">
    <property type="term" value="F:non-membrane spanning protein tyrosine kinase activity"/>
    <property type="evidence" value="ECO:0007669"/>
    <property type="project" value="UniProtKB-EC"/>
</dbReference>
<evidence type="ECO:0000256" key="7">
    <source>
        <dbReference type="ARBA" id="ARBA00022840"/>
    </source>
</evidence>
<dbReference type="AlphaFoldDB" id="A0A4Y8AYB5"/>
<keyword evidence="6 13" id="KW-0418">Kinase</keyword>
<evidence type="ECO:0000256" key="4">
    <source>
        <dbReference type="ARBA" id="ARBA00022679"/>
    </source>
</evidence>
<keyword evidence="8" id="KW-0829">Tyrosine-protein kinase</keyword>
<dbReference type="RefSeq" id="WP_134247023.1">
    <property type="nucleotide sequence ID" value="NZ_SNQI01000001.1"/>
</dbReference>
<keyword evidence="10" id="KW-0472">Membrane</keyword>
<dbReference type="Pfam" id="PF13614">
    <property type="entry name" value="AAA_31"/>
    <property type="match status" value="1"/>
</dbReference>
<dbReference type="OrthoDB" id="9794577at2"/>
<evidence type="ECO:0000256" key="6">
    <source>
        <dbReference type="ARBA" id="ARBA00022777"/>
    </source>
</evidence>
<dbReference type="FunFam" id="3.40.50.300:FF:000527">
    <property type="entry name" value="Tyrosine-protein kinase etk"/>
    <property type="match status" value="1"/>
</dbReference>
<sequence length="788" mass="88521">MQQQENPLNYLFVDEEPINYRELIEKYVFHWKWFALGVLVAVVAAFLYLRYTPNTYLVNATILIDDETTGGLPSELSAFEDLGLMGGAKKQLETEMGLLKSRSLMGDVVKELGLNVTYYKKGRIREVEVYKNNLPFNINFLNKDSVFYKTDTSFSIQAISATSYQLKDGDGYTQKEVVFGEKVITDFGNFTITPTDLQNVHVADEIIVRIQPIKDVAGALRENIQVELLYKKSSLIELSLKNTVKLKAIDILSHLVQQYNKEAVADKNLIGNNTEAFINERLAVIEQDLSAVDKGVETFKTSNKLTDISSEAGIVLEGNAQLEKEVVELHTQLKLANYMGDYLTSNPAALIPANLGISDGSVSANSTSYNELLLERNRILKGSSTKHPIIVNLDAQLAQLRASINQGLVNLKSSLTIAIKDAENQERRFNSKIVAVPKQEREFRDIQRQQQIIETLYLYLLQKREENAISLAVTVPNAKVIDVADGSTIPVSPKRKVIYLAAVLLGLLIPFVILYIRFLLDNKVHVSKDVEAVVKAPFLGEVPKTNSEHKIVVTEKDRDAVSESFRMLRTNLNFMLAGVTDPSKVIFITSTIPGEGKTFLSLNLAAVLALSNKKVLLVGADVRKPKLNEYLKLNEKLGLTQFLMDTSLKVPDVIHHFSEGKFDILSSGIVPPNPSELLMNGRFDEVLAYGKEHYDYIIVDTAPVKMVTDTLLLSHHANLCLYIIRANYLDKRLLEIPEKMYKEKRLPNMAVVMNDVDMKLGYGYGYGYGYGGYGEDVTKKPWWKRWLS</sequence>
<dbReference type="CDD" id="cd05387">
    <property type="entry name" value="BY-kinase"/>
    <property type="match status" value="1"/>
</dbReference>
<accession>A0A4Y8AYB5</accession>
<dbReference type="PANTHER" id="PTHR32309">
    <property type="entry name" value="TYROSINE-PROTEIN KINASE"/>
    <property type="match status" value="1"/>
</dbReference>
<keyword evidence="4 13" id="KW-0808">Transferase</keyword>
<evidence type="ECO:0000256" key="2">
    <source>
        <dbReference type="ARBA" id="ARBA00008883"/>
    </source>
</evidence>
<dbReference type="InterPro" id="IPR025669">
    <property type="entry name" value="AAA_dom"/>
</dbReference>
<evidence type="ECO:0000256" key="8">
    <source>
        <dbReference type="ARBA" id="ARBA00023137"/>
    </source>
</evidence>
<feature type="domain" description="AAA" evidence="11">
    <location>
        <begin position="584"/>
        <end position="710"/>
    </location>
</feature>
<keyword evidence="10" id="KW-0812">Transmembrane</keyword>
<keyword evidence="10" id="KW-1133">Transmembrane helix</keyword>
<organism evidence="13 14">
    <name type="scientific">Gramella jeungdoensis</name>
    <dbReference type="NCBI Taxonomy" id="708091"/>
    <lineage>
        <taxon>Bacteria</taxon>
        <taxon>Pseudomonadati</taxon>
        <taxon>Bacteroidota</taxon>
        <taxon>Flavobacteriia</taxon>
        <taxon>Flavobacteriales</taxon>
        <taxon>Flavobacteriaceae</taxon>
        <taxon>Christiangramia</taxon>
    </lineage>
</organism>
<comment type="similarity">
    <text evidence="1">Belongs to the CpsD/CapB family.</text>
</comment>
<evidence type="ECO:0000313" key="13">
    <source>
        <dbReference type="EMBL" id="TEW77015.1"/>
    </source>
</evidence>
<dbReference type="EC" id="2.7.10.2" evidence="3"/>
<protein>
    <recommendedName>
        <fullName evidence="3">non-specific protein-tyrosine kinase</fullName>
        <ecNumber evidence="3">2.7.10.2</ecNumber>
    </recommendedName>
</protein>
<comment type="caution">
    <text evidence="13">The sequence shown here is derived from an EMBL/GenBank/DDBJ whole genome shotgun (WGS) entry which is preliminary data.</text>
</comment>
<evidence type="ECO:0000259" key="11">
    <source>
        <dbReference type="Pfam" id="PF13614"/>
    </source>
</evidence>
<dbReference type="InterPro" id="IPR050445">
    <property type="entry name" value="Bact_polysacc_biosynth/exp"/>
</dbReference>
<dbReference type="InterPro" id="IPR005702">
    <property type="entry name" value="Wzc-like_C"/>
</dbReference>
<evidence type="ECO:0000256" key="9">
    <source>
        <dbReference type="ARBA" id="ARBA00051245"/>
    </source>
</evidence>
<proteinExistence type="inferred from homology"/>
<dbReference type="GO" id="GO:0005524">
    <property type="term" value="F:ATP binding"/>
    <property type="evidence" value="ECO:0007669"/>
    <property type="project" value="UniProtKB-KW"/>
</dbReference>
<feature type="transmembrane region" description="Helical" evidence="10">
    <location>
        <begin position="31"/>
        <end position="49"/>
    </location>
</feature>
<keyword evidence="14" id="KW-1185">Reference proteome</keyword>
<dbReference type="Gene3D" id="3.40.50.300">
    <property type="entry name" value="P-loop containing nucleotide triphosphate hydrolases"/>
    <property type="match status" value="1"/>
</dbReference>
<keyword evidence="7" id="KW-0067">ATP-binding</keyword>
<dbReference type="InterPro" id="IPR032807">
    <property type="entry name" value="GNVR"/>
</dbReference>
<dbReference type="Pfam" id="PF13807">
    <property type="entry name" value="GNVR"/>
    <property type="match status" value="1"/>
</dbReference>
<name>A0A4Y8AYB5_9FLAO</name>
<reference evidence="13 14" key="1">
    <citation type="journal article" date="2011" name="J. Microbiol.">
        <title>Gramella jeungdoensis sp. nov., isolated from a solar saltern in Korea.</title>
        <authorList>
            <person name="Joung Y."/>
            <person name="Kim H."/>
            <person name="Jang T."/>
            <person name="Ahn T.S."/>
            <person name="Joh K."/>
        </authorList>
    </citation>
    <scope>NUCLEOTIDE SEQUENCE [LARGE SCALE GENOMIC DNA]</scope>
    <source>
        <strain evidence="13 14">KCTC 23123</strain>
    </source>
</reference>
<evidence type="ECO:0000259" key="12">
    <source>
        <dbReference type="Pfam" id="PF13807"/>
    </source>
</evidence>
<evidence type="ECO:0000256" key="1">
    <source>
        <dbReference type="ARBA" id="ARBA00007316"/>
    </source>
</evidence>
<evidence type="ECO:0000256" key="5">
    <source>
        <dbReference type="ARBA" id="ARBA00022741"/>
    </source>
</evidence>
<comment type="similarity">
    <text evidence="2">Belongs to the etk/wzc family.</text>
</comment>
<feature type="domain" description="Tyrosine-protein kinase G-rich" evidence="12">
    <location>
        <begin position="445"/>
        <end position="517"/>
    </location>
</feature>
<keyword evidence="5" id="KW-0547">Nucleotide-binding</keyword>
<dbReference type="EMBL" id="SNQI01000001">
    <property type="protein sequence ID" value="TEW77015.1"/>
    <property type="molecule type" value="Genomic_DNA"/>
</dbReference>